<protein>
    <submittedName>
        <fullName evidence="2">Uncharacterized protein</fullName>
    </submittedName>
</protein>
<reference evidence="2" key="2">
    <citation type="submission" date="2024-06" db="EMBL/GenBank/DDBJ databases">
        <authorList>
            <person name="Plum-Jensen L.E."/>
            <person name="Schramm A."/>
            <person name="Marshall I.P.G."/>
        </authorList>
    </citation>
    <scope>NUCLEOTIDE SEQUENCE</scope>
    <source>
        <strain evidence="2">Rat1</strain>
    </source>
</reference>
<organism evidence="2">
    <name type="scientific">Candidatus Electrothrix aestuarii</name>
    <dbReference type="NCBI Taxonomy" id="3062594"/>
    <lineage>
        <taxon>Bacteria</taxon>
        <taxon>Pseudomonadati</taxon>
        <taxon>Thermodesulfobacteriota</taxon>
        <taxon>Desulfobulbia</taxon>
        <taxon>Desulfobulbales</taxon>
        <taxon>Desulfobulbaceae</taxon>
        <taxon>Candidatus Electrothrix</taxon>
    </lineage>
</organism>
<dbReference type="AlphaFoldDB" id="A0AAU8LSM8"/>
<evidence type="ECO:0000256" key="1">
    <source>
        <dbReference type="SAM" id="MobiDB-lite"/>
    </source>
</evidence>
<evidence type="ECO:0000313" key="2">
    <source>
        <dbReference type="EMBL" id="XCN71890.1"/>
    </source>
</evidence>
<sequence length="65" mass="7687">MNTMPLPSSHRPNRQRPEPDSKVVRPSEPDRKRHAEWINWRINFFGSSFTEAFEELHNLNPGDTE</sequence>
<gene>
    <name evidence="2" type="ORF">Q3M24_16495</name>
</gene>
<dbReference type="EMBL" id="CP159373">
    <property type="protein sequence ID" value="XCN71890.1"/>
    <property type="molecule type" value="Genomic_DNA"/>
</dbReference>
<proteinExistence type="predicted"/>
<dbReference type="KEGG" id="eaj:Q3M24_16495"/>
<name>A0AAU8LSM8_9BACT</name>
<reference evidence="2" key="1">
    <citation type="journal article" date="2024" name="Syst. Appl. Microbiol.">
        <title>First single-strain enrichments of Electrothrix cable bacteria, description of E. aestuarii sp. nov. and E. rattekaaiensis sp. nov., and proposal of a cable bacteria taxonomy following the rules of the SeqCode.</title>
        <authorList>
            <person name="Plum-Jensen L.E."/>
            <person name="Schramm A."/>
            <person name="Marshall I.P.G."/>
        </authorList>
    </citation>
    <scope>NUCLEOTIDE SEQUENCE</scope>
    <source>
        <strain evidence="2">Rat1</strain>
    </source>
</reference>
<feature type="region of interest" description="Disordered" evidence="1">
    <location>
        <begin position="1"/>
        <end position="31"/>
    </location>
</feature>
<feature type="compositionally biased region" description="Basic and acidic residues" evidence="1">
    <location>
        <begin position="15"/>
        <end position="31"/>
    </location>
</feature>
<accession>A0AAU8LSM8</accession>